<dbReference type="PANTHER" id="PTHR31673">
    <property type="entry name" value="PROTEIN COBRA"/>
    <property type="match status" value="1"/>
</dbReference>
<gene>
    <name evidence="4" type="ORF">IFM89_025073</name>
</gene>
<dbReference type="OrthoDB" id="1724830at2759"/>
<keyword evidence="5" id="KW-1185">Reference proteome</keyword>
<dbReference type="InterPro" id="IPR006918">
    <property type="entry name" value="COBRA_pln"/>
</dbReference>
<reference evidence="4 5" key="1">
    <citation type="submission" date="2020-10" db="EMBL/GenBank/DDBJ databases">
        <title>The Coptis chinensis genome and diversification of protoberbering-type alkaloids.</title>
        <authorList>
            <person name="Wang B."/>
            <person name="Shu S."/>
            <person name="Song C."/>
            <person name="Liu Y."/>
        </authorList>
    </citation>
    <scope>NUCLEOTIDE SEQUENCE [LARGE SCALE GENOMIC DNA]</scope>
    <source>
        <strain evidence="4">HL-2020</strain>
        <tissue evidence="4">Leaf</tissue>
    </source>
</reference>
<protein>
    <submittedName>
        <fullName evidence="4">Uncharacterized protein</fullName>
    </submittedName>
</protein>
<organism evidence="4 5">
    <name type="scientific">Coptis chinensis</name>
    <dbReference type="NCBI Taxonomy" id="261450"/>
    <lineage>
        <taxon>Eukaryota</taxon>
        <taxon>Viridiplantae</taxon>
        <taxon>Streptophyta</taxon>
        <taxon>Embryophyta</taxon>
        <taxon>Tracheophyta</taxon>
        <taxon>Spermatophyta</taxon>
        <taxon>Magnoliopsida</taxon>
        <taxon>Ranunculales</taxon>
        <taxon>Ranunculaceae</taxon>
        <taxon>Coptidoideae</taxon>
        <taxon>Coptis</taxon>
    </lineage>
</organism>
<dbReference type="EMBL" id="JADFTS010000005">
    <property type="protein sequence ID" value="KAF9606384.1"/>
    <property type="molecule type" value="Genomic_DNA"/>
</dbReference>
<evidence type="ECO:0000256" key="1">
    <source>
        <dbReference type="ARBA" id="ARBA00005507"/>
    </source>
</evidence>
<evidence type="ECO:0000313" key="4">
    <source>
        <dbReference type="EMBL" id="KAF9606384.1"/>
    </source>
</evidence>
<keyword evidence="2" id="KW-0732">Signal</keyword>
<feature type="non-terminal residue" evidence="4">
    <location>
        <position position="116"/>
    </location>
</feature>
<keyword evidence="3" id="KW-0325">Glycoprotein</keyword>
<dbReference type="PANTHER" id="PTHR31673:SF23">
    <property type="entry name" value="COBRA-LIKE PROTEIN 4"/>
    <property type="match status" value="1"/>
</dbReference>
<dbReference type="GO" id="GO:0005886">
    <property type="term" value="C:plasma membrane"/>
    <property type="evidence" value="ECO:0007669"/>
    <property type="project" value="TreeGrafter"/>
</dbReference>
<accession>A0A835LX37</accession>
<proteinExistence type="inferred from homology"/>
<name>A0A835LX37_9MAGN</name>
<evidence type="ECO:0000256" key="2">
    <source>
        <dbReference type="ARBA" id="ARBA00022729"/>
    </source>
</evidence>
<evidence type="ECO:0000313" key="5">
    <source>
        <dbReference type="Proteomes" id="UP000631114"/>
    </source>
</evidence>
<dbReference type="GO" id="GO:0052324">
    <property type="term" value="P:plant-type cell wall cellulose biosynthetic process"/>
    <property type="evidence" value="ECO:0007669"/>
    <property type="project" value="TreeGrafter"/>
</dbReference>
<comment type="caution">
    <text evidence="4">The sequence shown here is derived from an EMBL/GenBank/DDBJ whole genome shotgun (WGS) entry which is preliminary data.</text>
</comment>
<dbReference type="Pfam" id="PF04833">
    <property type="entry name" value="COBRA"/>
    <property type="match status" value="1"/>
</dbReference>
<dbReference type="AlphaFoldDB" id="A0A835LX37"/>
<evidence type="ECO:0000256" key="3">
    <source>
        <dbReference type="ARBA" id="ARBA00023180"/>
    </source>
</evidence>
<comment type="similarity">
    <text evidence="1">Belongs to the COBRA family.</text>
</comment>
<dbReference type="Proteomes" id="UP000631114">
    <property type="component" value="Unassembled WGS sequence"/>
</dbReference>
<sequence>MVGAQTTEQGDCSKFKANIPHCCKNAKKNPIVVDLLPGVPYNQQIANCCKGGVVASWGQDPATAISSFQVSVGVVGTSNKAVKLPSNFTLLGPGPGDEAGNPWQNLQRRMLQIQQA</sequence>
<dbReference type="GO" id="GO:0010215">
    <property type="term" value="P:cellulose microfibril organization"/>
    <property type="evidence" value="ECO:0007669"/>
    <property type="project" value="InterPro"/>
</dbReference>